<feature type="domain" description="Large ribosomal subunit protein uL6 alpha-beta" evidence="7">
    <location>
        <begin position="384"/>
        <end position="452"/>
    </location>
</feature>
<dbReference type="FunFam" id="3.90.930.12:FF:000004">
    <property type="entry name" value="60S ribosomal protein L9"/>
    <property type="match status" value="1"/>
</dbReference>
<dbReference type="GO" id="GO:0002181">
    <property type="term" value="P:cytoplasmic translation"/>
    <property type="evidence" value="ECO:0007669"/>
    <property type="project" value="TreeGrafter"/>
</dbReference>
<evidence type="ECO:0000259" key="8">
    <source>
        <dbReference type="Pfam" id="PF00462"/>
    </source>
</evidence>
<dbReference type="InterPro" id="IPR036789">
    <property type="entry name" value="Ribosomal_uL6-like_a/b-dom_sf"/>
</dbReference>
<comment type="similarity">
    <text evidence="2">Belongs to the glutaredoxin family. Monothiol subfamily.</text>
</comment>
<evidence type="ECO:0000313" key="9">
    <source>
        <dbReference type="EMBL" id="KAF7158108.1"/>
    </source>
</evidence>
<gene>
    <name evidence="9" type="ORF">CNMCM6106_004430</name>
</gene>
<proteinExistence type="inferred from homology"/>
<evidence type="ECO:0000256" key="1">
    <source>
        <dbReference type="ARBA" id="ARBA00009356"/>
    </source>
</evidence>
<dbReference type="SUPFAM" id="SSF56053">
    <property type="entry name" value="Ribosomal protein L6"/>
    <property type="match status" value="2"/>
</dbReference>
<accession>A0A8H6PNV6</accession>
<dbReference type="GO" id="GO:0019843">
    <property type="term" value="F:rRNA binding"/>
    <property type="evidence" value="ECO:0007669"/>
    <property type="project" value="InterPro"/>
</dbReference>
<dbReference type="GO" id="GO:0003735">
    <property type="term" value="F:structural constituent of ribosome"/>
    <property type="evidence" value="ECO:0007669"/>
    <property type="project" value="InterPro"/>
</dbReference>
<dbReference type="InterPro" id="IPR011899">
    <property type="entry name" value="Glutaredoxin_euk/vir"/>
</dbReference>
<dbReference type="InterPro" id="IPR000702">
    <property type="entry name" value="Ribosomal_uL6-like"/>
</dbReference>
<feature type="domain" description="Large ribosomal subunit protein uL6 alpha-beta" evidence="7">
    <location>
        <begin position="464"/>
        <end position="547"/>
    </location>
</feature>
<dbReference type="FunFam" id="3.40.30.10:FF:000093">
    <property type="entry name" value="Glutaredoxin 2"/>
    <property type="match status" value="1"/>
</dbReference>
<dbReference type="PRINTS" id="PR00160">
    <property type="entry name" value="GLUTAREDOXIN"/>
</dbReference>
<dbReference type="Gene3D" id="3.90.930.12">
    <property type="entry name" value="Ribosomal protein L6, alpha-beta domain"/>
    <property type="match status" value="2"/>
</dbReference>
<keyword evidence="3" id="KW-0689">Ribosomal protein</keyword>
<dbReference type="InterPro" id="IPR020040">
    <property type="entry name" value="Ribosomal_uL6_a/b-dom"/>
</dbReference>
<dbReference type="Pfam" id="PF00462">
    <property type="entry name" value="Glutaredoxin"/>
    <property type="match status" value="1"/>
</dbReference>
<feature type="region of interest" description="Disordered" evidence="5">
    <location>
        <begin position="48"/>
        <end position="132"/>
    </location>
</feature>
<dbReference type="PANTHER" id="PTHR11655:SF16">
    <property type="entry name" value="60S RIBOSOMAL PROTEIN L9"/>
    <property type="match status" value="1"/>
</dbReference>
<evidence type="ECO:0000256" key="3">
    <source>
        <dbReference type="ARBA" id="ARBA00022980"/>
    </source>
</evidence>
<feature type="domain" description="Glutaredoxin" evidence="8">
    <location>
        <begin position="146"/>
        <end position="211"/>
    </location>
</feature>
<dbReference type="AlphaFoldDB" id="A0A8H6PNV6"/>
<reference evidence="9" key="1">
    <citation type="submission" date="2020-06" db="EMBL/GenBank/DDBJ databases">
        <title>Draft genome sequences of strains closely related to Aspergillus parafelis and Aspergillus hiratsukae.</title>
        <authorList>
            <person name="Dos Santos R.A.C."/>
            <person name="Rivero-Menendez O."/>
            <person name="Steenwyk J.L."/>
            <person name="Mead M.E."/>
            <person name="Goldman G.H."/>
            <person name="Alastruey-Izquierdo A."/>
            <person name="Rokas A."/>
        </authorList>
    </citation>
    <scope>NUCLEOTIDE SEQUENCE</scope>
    <source>
        <strain evidence="9">CNM-CM6106</strain>
    </source>
</reference>
<keyword evidence="6" id="KW-0472">Membrane</keyword>
<dbReference type="InterPro" id="IPR014025">
    <property type="entry name" value="Glutaredoxin_subgr"/>
</dbReference>
<dbReference type="FunFam" id="3.90.930.12:FF:000003">
    <property type="entry name" value="60S ribosomal protein L9"/>
    <property type="match status" value="1"/>
</dbReference>
<sequence>MFSQRRIRLLLIAAVLLMVTIFYYSGDAGTIQNQRFYRSTVAAMDAHKEAKEAASKPNVQPQKPPPQKPVEENAKPVVKEGDAVKAAIPKGASEEMEEIPIAGRTVMTVPKNRNQEPPKQEPAQASSEDDSEVKNELNAILKRSPIVIFSKSYCPYSKRAKSILLEKYNIVPAPHVVELDQHAMGQQLQSLLAKNTGRHTVPNVLVNGKSIGGGDDVTALDQKDELASTLKSLGDVRRQSPRQRAKPEWSLSDAQPARPRFSLHQDQAAFVEFRSFRRPTARHDIDNSPLGHSTAHAVKMRYIYSEERLPIPENGEQAIRPLLFEVIGREDAGAEWKTWRCFWVSWEGVAPVWLEELFARKTAATFPWRRGGDARMTAVWDQLKVHIRSRVVTVEGPRGKLVKDLSHIAVTFGRPEKDVISIEMHHGVRKGIATLRTVRTLINNLIIGVTRGFKYKMRYVYAHFPINVNIEKNSETGQFEVEIRNFLGEKIVRRVTAQSGVDVAISPNVKDELQLTGNSLEAVSQSAADIQQICRVRNKDIRKFLDGLYVSERGNIIEE</sequence>
<dbReference type="NCBIfam" id="TIGR02180">
    <property type="entry name" value="GRX_euk"/>
    <property type="match status" value="1"/>
</dbReference>
<dbReference type="GO" id="GO:0005796">
    <property type="term" value="C:Golgi lumen"/>
    <property type="evidence" value="ECO:0007669"/>
    <property type="project" value="UniProtKB-ARBA"/>
</dbReference>
<dbReference type="GO" id="GO:0004362">
    <property type="term" value="F:glutathione-disulfide reductase (NADPH) activity"/>
    <property type="evidence" value="ECO:0007669"/>
    <property type="project" value="UniProtKB-ARBA"/>
</dbReference>
<evidence type="ECO:0000313" key="10">
    <source>
        <dbReference type="Proteomes" id="UP000662466"/>
    </source>
</evidence>
<keyword evidence="4" id="KW-0687">Ribonucleoprotein</keyword>
<dbReference type="CDD" id="cd03419">
    <property type="entry name" value="GRX_GRXh_1_2_like"/>
    <property type="match status" value="1"/>
</dbReference>
<dbReference type="PROSITE" id="PS51354">
    <property type="entry name" value="GLUTAREDOXIN_2"/>
    <property type="match status" value="1"/>
</dbReference>
<evidence type="ECO:0000256" key="5">
    <source>
        <dbReference type="SAM" id="MobiDB-lite"/>
    </source>
</evidence>
<dbReference type="InterPro" id="IPR036249">
    <property type="entry name" value="Thioredoxin-like_sf"/>
</dbReference>
<protein>
    <submittedName>
        <fullName evidence="9">Uncharacterized protein</fullName>
    </submittedName>
</protein>
<feature type="region of interest" description="Disordered" evidence="5">
    <location>
        <begin position="233"/>
        <end position="258"/>
    </location>
</feature>
<dbReference type="PANTHER" id="PTHR11655">
    <property type="entry name" value="60S/50S RIBOSOMAL PROTEIN L6/L9"/>
    <property type="match status" value="1"/>
</dbReference>
<evidence type="ECO:0000256" key="2">
    <source>
        <dbReference type="ARBA" id="ARBA00009630"/>
    </source>
</evidence>
<name>A0A8H6PNV6_9EURO</name>
<keyword evidence="6" id="KW-0812">Transmembrane</keyword>
<comment type="similarity">
    <text evidence="1">Belongs to the universal ribosomal protein uL6 family.</text>
</comment>
<dbReference type="EMBL" id="JACBAF010002293">
    <property type="protein sequence ID" value="KAF7158108.1"/>
    <property type="molecule type" value="Genomic_DNA"/>
</dbReference>
<dbReference type="GO" id="GO:0022625">
    <property type="term" value="C:cytosolic large ribosomal subunit"/>
    <property type="evidence" value="ECO:0007669"/>
    <property type="project" value="TreeGrafter"/>
</dbReference>
<dbReference type="InterPro" id="IPR002359">
    <property type="entry name" value="Ribosomal_uL6_CS2"/>
</dbReference>
<dbReference type="PROSITE" id="PS00700">
    <property type="entry name" value="RIBOSOMAL_L6_2"/>
    <property type="match status" value="1"/>
</dbReference>
<evidence type="ECO:0000259" key="7">
    <source>
        <dbReference type="Pfam" id="PF00347"/>
    </source>
</evidence>
<dbReference type="GO" id="GO:0005801">
    <property type="term" value="C:cis-Golgi network"/>
    <property type="evidence" value="ECO:0007669"/>
    <property type="project" value="UniProtKB-ARBA"/>
</dbReference>
<dbReference type="Pfam" id="PF00347">
    <property type="entry name" value="Ribosomal_L6"/>
    <property type="match status" value="2"/>
</dbReference>
<feature type="transmembrane region" description="Helical" evidence="6">
    <location>
        <begin position="7"/>
        <end position="26"/>
    </location>
</feature>
<feature type="compositionally biased region" description="Basic and acidic residues" evidence="5">
    <location>
        <begin position="69"/>
        <end position="83"/>
    </location>
</feature>
<evidence type="ECO:0000256" key="4">
    <source>
        <dbReference type="ARBA" id="ARBA00023274"/>
    </source>
</evidence>
<dbReference type="Proteomes" id="UP000662466">
    <property type="component" value="Unassembled WGS sequence"/>
</dbReference>
<dbReference type="SUPFAM" id="SSF52833">
    <property type="entry name" value="Thioredoxin-like"/>
    <property type="match status" value="1"/>
</dbReference>
<dbReference type="Gene3D" id="3.40.30.10">
    <property type="entry name" value="Glutaredoxin"/>
    <property type="match status" value="1"/>
</dbReference>
<comment type="caution">
    <text evidence="9">The sequence shown here is derived from an EMBL/GenBank/DDBJ whole genome shotgun (WGS) entry which is preliminary data.</text>
</comment>
<organism evidence="9 10">
    <name type="scientific">Aspergillus hiratsukae</name>
    <dbReference type="NCBI Taxonomy" id="1194566"/>
    <lineage>
        <taxon>Eukaryota</taxon>
        <taxon>Fungi</taxon>
        <taxon>Dikarya</taxon>
        <taxon>Ascomycota</taxon>
        <taxon>Pezizomycotina</taxon>
        <taxon>Eurotiomycetes</taxon>
        <taxon>Eurotiomycetidae</taxon>
        <taxon>Eurotiales</taxon>
        <taxon>Aspergillaceae</taxon>
        <taxon>Aspergillus</taxon>
        <taxon>Aspergillus subgen. Fumigati</taxon>
    </lineage>
</organism>
<dbReference type="InterPro" id="IPR002109">
    <property type="entry name" value="Glutaredoxin"/>
</dbReference>
<evidence type="ECO:0000256" key="6">
    <source>
        <dbReference type="SAM" id="Phobius"/>
    </source>
</evidence>
<keyword evidence="6" id="KW-1133">Transmembrane helix</keyword>